<keyword evidence="3" id="KW-0732">Signal</keyword>
<comment type="caution">
    <text evidence="5">The sequence shown here is derived from an EMBL/GenBank/DDBJ whole genome shotgun (WGS) entry which is preliminary data.</text>
</comment>
<dbReference type="Proteomes" id="UP000294257">
    <property type="component" value="Unassembled WGS sequence"/>
</dbReference>
<dbReference type="Gene3D" id="2.40.10.10">
    <property type="entry name" value="Trypsin-like serine proteases"/>
    <property type="match status" value="1"/>
</dbReference>
<name>A0A4Q7KIN4_9PSEU</name>
<evidence type="ECO:0000313" key="5">
    <source>
        <dbReference type="EMBL" id="RZS34454.1"/>
    </source>
</evidence>
<dbReference type="PRINTS" id="PR00722">
    <property type="entry name" value="CHYMOTRYPSIN"/>
</dbReference>
<dbReference type="InterPro" id="IPR018114">
    <property type="entry name" value="TRYPSIN_HIS"/>
</dbReference>
<dbReference type="InterPro" id="IPR009003">
    <property type="entry name" value="Peptidase_S1_PA"/>
</dbReference>
<evidence type="ECO:0000256" key="2">
    <source>
        <dbReference type="ARBA" id="ARBA00023157"/>
    </source>
</evidence>
<dbReference type="InterPro" id="IPR001254">
    <property type="entry name" value="Trypsin_dom"/>
</dbReference>
<proteinExistence type="inferred from homology"/>
<dbReference type="GO" id="GO:0006508">
    <property type="term" value="P:proteolysis"/>
    <property type="evidence" value="ECO:0007669"/>
    <property type="project" value="InterPro"/>
</dbReference>
<feature type="signal peptide" evidence="3">
    <location>
        <begin position="1"/>
        <end position="36"/>
    </location>
</feature>
<dbReference type="SUPFAM" id="SSF50494">
    <property type="entry name" value="Trypsin-like serine proteases"/>
    <property type="match status" value="1"/>
</dbReference>
<dbReference type="InterPro" id="IPR043504">
    <property type="entry name" value="Peptidase_S1_PA_chymotrypsin"/>
</dbReference>
<dbReference type="Pfam" id="PF00089">
    <property type="entry name" value="Trypsin"/>
    <property type="match status" value="1"/>
</dbReference>
<dbReference type="OrthoDB" id="3657335at2"/>
<keyword evidence="6" id="KW-1185">Reference proteome</keyword>
<comment type="similarity">
    <text evidence="1">Belongs to the peptidase S1 family.</text>
</comment>
<protein>
    <submittedName>
        <fullName evidence="5">Trypsin</fullName>
    </submittedName>
</protein>
<dbReference type="PANTHER" id="PTHR24276">
    <property type="entry name" value="POLYSERASE-RELATED"/>
    <property type="match status" value="1"/>
</dbReference>
<evidence type="ECO:0000313" key="6">
    <source>
        <dbReference type="Proteomes" id="UP000294257"/>
    </source>
</evidence>
<dbReference type="PROSITE" id="PS50240">
    <property type="entry name" value="TRYPSIN_DOM"/>
    <property type="match status" value="1"/>
</dbReference>
<evidence type="ECO:0000259" key="4">
    <source>
        <dbReference type="PROSITE" id="PS50240"/>
    </source>
</evidence>
<evidence type="ECO:0000256" key="1">
    <source>
        <dbReference type="ARBA" id="ARBA00007664"/>
    </source>
</evidence>
<accession>A0A4Q7KIN4</accession>
<organism evidence="5 6">
    <name type="scientific">Herbihabitans rhizosphaerae</name>
    <dbReference type="NCBI Taxonomy" id="1872711"/>
    <lineage>
        <taxon>Bacteria</taxon>
        <taxon>Bacillati</taxon>
        <taxon>Actinomycetota</taxon>
        <taxon>Actinomycetes</taxon>
        <taxon>Pseudonocardiales</taxon>
        <taxon>Pseudonocardiaceae</taxon>
        <taxon>Herbihabitans</taxon>
    </lineage>
</organism>
<dbReference type="EMBL" id="SGWQ01000009">
    <property type="protein sequence ID" value="RZS34454.1"/>
    <property type="molecule type" value="Genomic_DNA"/>
</dbReference>
<feature type="chain" id="PRO_5020935309" evidence="3">
    <location>
        <begin position="37"/>
        <end position="260"/>
    </location>
</feature>
<feature type="domain" description="Peptidase S1" evidence="4">
    <location>
        <begin position="53"/>
        <end position="255"/>
    </location>
</feature>
<keyword evidence="2" id="KW-1015">Disulfide bond</keyword>
<dbReference type="AlphaFoldDB" id="A0A4Q7KIN4"/>
<dbReference type="GO" id="GO:0004252">
    <property type="term" value="F:serine-type endopeptidase activity"/>
    <property type="evidence" value="ECO:0007669"/>
    <property type="project" value="InterPro"/>
</dbReference>
<dbReference type="PANTHER" id="PTHR24276:SF98">
    <property type="entry name" value="FI18310P1-RELATED"/>
    <property type="match status" value="1"/>
</dbReference>
<sequence>MSPKRLSSKFVRVGIRIACVSAGLSLLLTGSQVAHASTGSLGDGPGGQAQPRIIGGHDATETYSFMVALNNGCGGSLVAPQWIVTATHCGGASSGRVGSTQHSSGGETVRIDRRVGKPGTDLTMMHLSAPAQSTPVKMAESNPSPGTTARLIGWGCTSWPNCNTPETLQEIDLAVLPSSDCFAGGGARDDVCIDGDRGHSACHGDSGGPALVGSSGNWTLVGETHGPGDNNGECATTTLYTGIAPHLSWIKQQIGSTDRS</sequence>
<evidence type="ECO:0000256" key="3">
    <source>
        <dbReference type="SAM" id="SignalP"/>
    </source>
</evidence>
<dbReference type="InterPro" id="IPR001314">
    <property type="entry name" value="Peptidase_S1A"/>
</dbReference>
<dbReference type="PROSITE" id="PS00134">
    <property type="entry name" value="TRYPSIN_HIS"/>
    <property type="match status" value="1"/>
</dbReference>
<dbReference type="InterPro" id="IPR050430">
    <property type="entry name" value="Peptidase_S1"/>
</dbReference>
<reference evidence="5 6" key="1">
    <citation type="submission" date="2019-02" db="EMBL/GenBank/DDBJ databases">
        <title>Genomic Encyclopedia of Type Strains, Phase IV (KMG-IV): sequencing the most valuable type-strain genomes for metagenomic binning, comparative biology and taxonomic classification.</title>
        <authorList>
            <person name="Goeker M."/>
        </authorList>
    </citation>
    <scope>NUCLEOTIDE SEQUENCE [LARGE SCALE GENOMIC DNA]</scope>
    <source>
        <strain evidence="5 6">DSM 101727</strain>
    </source>
</reference>
<gene>
    <name evidence="5" type="ORF">EV193_109245</name>
</gene>
<dbReference type="SMART" id="SM00020">
    <property type="entry name" value="Tryp_SPc"/>
    <property type="match status" value="1"/>
</dbReference>